<feature type="region of interest" description="Disordered" evidence="1">
    <location>
        <begin position="516"/>
        <end position="541"/>
    </location>
</feature>
<proteinExistence type="predicted"/>
<dbReference type="Proteomes" id="UP000758155">
    <property type="component" value="Unassembled WGS sequence"/>
</dbReference>
<dbReference type="OrthoDB" id="5349440at2759"/>
<name>A0A9P4WIE6_9PLEO</name>
<dbReference type="EMBL" id="SWKV01000081">
    <property type="protein sequence ID" value="KAF3033447.1"/>
    <property type="molecule type" value="Genomic_DNA"/>
</dbReference>
<dbReference type="AlphaFoldDB" id="A0A9P4WIE6"/>
<accession>A0A9P4WIE6</accession>
<feature type="region of interest" description="Disordered" evidence="1">
    <location>
        <begin position="553"/>
        <end position="592"/>
    </location>
</feature>
<evidence type="ECO:0000313" key="3">
    <source>
        <dbReference type="Proteomes" id="UP000758155"/>
    </source>
</evidence>
<gene>
    <name evidence="2" type="ORF">E8E12_004951</name>
</gene>
<protein>
    <submittedName>
        <fullName evidence="2">Uncharacterized protein</fullName>
    </submittedName>
</protein>
<evidence type="ECO:0000256" key="1">
    <source>
        <dbReference type="SAM" id="MobiDB-lite"/>
    </source>
</evidence>
<feature type="compositionally biased region" description="Acidic residues" evidence="1">
    <location>
        <begin position="568"/>
        <end position="578"/>
    </location>
</feature>
<comment type="caution">
    <text evidence="2">The sequence shown here is derived from an EMBL/GenBank/DDBJ whole genome shotgun (WGS) entry which is preliminary data.</text>
</comment>
<reference evidence="2" key="1">
    <citation type="submission" date="2019-04" db="EMBL/GenBank/DDBJ databases">
        <title>Sequencing of skin fungus with MAO and IRED activity.</title>
        <authorList>
            <person name="Marsaioli A.J."/>
            <person name="Bonatto J.M.C."/>
            <person name="Reis Junior O."/>
        </authorList>
    </citation>
    <scope>NUCLEOTIDE SEQUENCE</scope>
    <source>
        <strain evidence="2">28M1</strain>
    </source>
</reference>
<keyword evidence="3" id="KW-1185">Reference proteome</keyword>
<organism evidence="2 3">
    <name type="scientific">Didymella heteroderae</name>
    <dbReference type="NCBI Taxonomy" id="1769908"/>
    <lineage>
        <taxon>Eukaryota</taxon>
        <taxon>Fungi</taxon>
        <taxon>Dikarya</taxon>
        <taxon>Ascomycota</taxon>
        <taxon>Pezizomycotina</taxon>
        <taxon>Dothideomycetes</taxon>
        <taxon>Pleosporomycetidae</taxon>
        <taxon>Pleosporales</taxon>
        <taxon>Pleosporineae</taxon>
        <taxon>Didymellaceae</taxon>
        <taxon>Didymella</taxon>
    </lineage>
</organism>
<evidence type="ECO:0000313" key="2">
    <source>
        <dbReference type="EMBL" id="KAF3033447.1"/>
    </source>
</evidence>
<sequence length="640" mass="71862">MRSASVSIAGASHANLAQNPLYIDVFSDAKHVYTAGDIVYGVVRIDPTARPLNVSIVFKGISILYDKDLEGCKAEFFRLEQELFTSSGTGENYDILRQGTADDGKVELTFQFTFPHVAVQTPPPGRKWHYSKDSYGHPRFQHSPGFPLPPSCTTLMNADMAVPPGVSYYLEARVDSSTRVRQEVKFMAPAPEYDLSLLQPNLDFGNSLPKQQSRYKFIRTRKLLPDYKEKRGNKLGKMKDFLVEKELFFGIETFSEIPFYRFNVLATPPRVIVMGSDFPIQITLQHLDRSASIPEPPPLFLRRVRVQVISTYETFVPQPENSVNRGVEYVDRAQRTTTLVDKKFSKGDGEPLLDGINLANFAELRILKTDDRLTPSFSSYGMALEHEMQVELWGECVKNEWSGIVCKDKVQLVSGWTFSHVPENDGEAGPGQLLARPPPQAFPPPEYAPTTPTTPSWLEYLNFARSRTPRPVEAEVDWLEFVDALPWLVNNEIPEEDRTCPFCWGEFGMDLVYEEEEISDSSSESEKEDGDDGYSTYTYNGPQVVVPTLDGAVAGLPVTNPDPPTSEVESEGDEDGLEDANPSKPTEKQKSMVRQLRRGLGLELEETKIGQKHYAVQLPCGHLYGQMCLVKMLESGEKVD</sequence>